<feature type="transmembrane region" description="Helical" evidence="1">
    <location>
        <begin position="75"/>
        <end position="94"/>
    </location>
</feature>
<accession>A0A224XAL4</accession>
<protein>
    <submittedName>
        <fullName evidence="2">Uncharacterized protein</fullName>
    </submittedName>
</protein>
<evidence type="ECO:0000256" key="1">
    <source>
        <dbReference type="SAM" id="Phobius"/>
    </source>
</evidence>
<keyword evidence="1" id="KW-0472">Membrane</keyword>
<keyword evidence="3" id="KW-1185">Reference proteome</keyword>
<dbReference type="RefSeq" id="WP_094783785.1">
    <property type="nucleotide sequence ID" value="NZ_BEDT01000001.1"/>
</dbReference>
<organism evidence="2 3">
    <name type="scientific">Pseudolactococcus reticulitermitis</name>
    <dbReference type="NCBI Taxonomy" id="2025039"/>
    <lineage>
        <taxon>Bacteria</taxon>
        <taxon>Bacillati</taxon>
        <taxon>Bacillota</taxon>
        <taxon>Bacilli</taxon>
        <taxon>Lactobacillales</taxon>
        <taxon>Streptococcaceae</taxon>
        <taxon>Pseudolactococcus</taxon>
    </lineage>
</organism>
<feature type="transmembrane region" description="Helical" evidence="1">
    <location>
        <begin position="7"/>
        <end position="26"/>
    </location>
</feature>
<keyword evidence="1" id="KW-1133">Transmembrane helix</keyword>
<evidence type="ECO:0000313" key="2">
    <source>
        <dbReference type="EMBL" id="GAX46711.1"/>
    </source>
</evidence>
<dbReference type="AlphaFoldDB" id="A0A224XAL4"/>
<dbReference type="Proteomes" id="UP000218689">
    <property type="component" value="Unassembled WGS sequence"/>
</dbReference>
<proteinExistence type="predicted"/>
<name>A0A224XAL4_9LACT</name>
<gene>
    <name evidence="2" type="ORF">RsY01_290</name>
</gene>
<feature type="transmembrane region" description="Helical" evidence="1">
    <location>
        <begin position="38"/>
        <end position="63"/>
    </location>
</feature>
<keyword evidence="1" id="KW-0812">Transmembrane</keyword>
<reference evidence="3" key="1">
    <citation type="submission" date="2017-08" db="EMBL/GenBank/DDBJ databases">
        <title>Draft genome sequence of Lactococcus sp. strain Rs-Y01, isolated from the gut of the lower termite Reticulitermes speratus.</title>
        <authorList>
            <person name="Ohkuma M."/>
            <person name="Yuki M."/>
        </authorList>
    </citation>
    <scope>NUCLEOTIDE SEQUENCE [LARGE SCALE GENOMIC DNA]</scope>
    <source>
        <strain evidence="3">Rs-Y01</strain>
    </source>
</reference>
<feature type="transmembrane region" description="Helical" evidence="1">
    <location>
        <begin position="106"/>
        <end position="123"/>
    </location>
</feature>
<evidence type="ECO:0000313" key="3">
    <source>
        <dbReference type="Proteomes" id="UP000218689"/>
    </source>
</evidence>
<dbReference type="OrthoDB" id="9554458at2"/>
<comment type="caution">
    <text evidence="2">The sequence shown here is derived from an EMBL/GenBank/DDBJ whole genome shotgun (WGS) entry which is preliminary data.</text>
</comment>
<sequence length="124" mass="14131">MTEEVKAPALAVWQTSVPLSVIGVVLNRVVSRMPLFSWQLYLTVMLAMLVFSVIYALWIFPSLFRDKPVLRDHQLISFLNCFVGGIIFGLIWNWSLTKGQKGISNFVFLGLTVLMFVLSFFNII</sequence>
<dbReference type="EMBL" id="BEDT01000001">
    <property type="protein sequence ID" value="GAX46711.1"/>
    <property type="molecule type" value="Genomic_DNA"/>
</dbReference>